<dbReference type="GO" id="GO:0008270">
    <property type="term" value="F:zinc ion binding"/>
    <property type="evidence" value="ECO:0007669"/>
    <property type="project" value="InterPro"/>
</dbReference>
<keyword evidence="2" id="KW-0378">Hydrolase</keyword>
<dbReference type="GO" id="GO:0004519">
    <property type="term" value="F:endonuclease activity"/>
    <property type="evidence" value="ECO:0007669"/>
    <property type="project" value="UniProtKB-KW"/>
</dbReference>
<reference evidence="2 3" key="1">
    <citation type="submission" date="2018-12" db="EMBL/GenBank/DDBJ databases">
        <title>Bacillus yapensis draft genome sequence.</title>
        <authorList>
            <person name="Yu L."/>
            <person name="Xu X."/>
            <person name="Tang X."/>
        </authorList>
    </citation>
    <scope>NUCLEOTIDE SEQUENCE [LARGE SCALE GENOMIC DNA]</scope>
    <source>
        <strain evidence="2 3">XXST-01</strain>
    </source>
</reference>
<keyword evidence="2" id="KW-0540">Nuclease</keyword>
<dbReference type="EMBL" id="RXNT01000009">
    <property type="protein sequence ID" value="RTR31133.1"/>
    <property type="molecule type" value="Genomic_DNA"/>
</dbReference>
<keyword evidence="2" id="KW-0255">Endonuclease</keyword>
<comment type="caution">
    <text evidence="2">The sequence shown here is derived from an EMBL/GenBank/DDBJ whole genome shotgun (WGS) entry which is preliminary data.</text>
</comment>
<gene>
    <name evidence="2" type="ORF">EKG37_12650</name>
</gene>
<accession>A0A431W6T6</accession>
<keyword evidence="3" id="KW-1185">Reference proteome</keyword>
<feature type="domain" description="HNH nuclease" evidence="1">
    <location>
        <begin position="132"/>
        <end position="185"/>
    </location>
</feature>
<dbReference type="SMART" id="SM00507">
    <property type="entry name" value="HNHc"/>
    <property type="match status" value="1"/>
</dbReference>
<dbReference type="Gene3D" id="1.10.30.50">
    <property type="match status" value="1"/>
</dbReference>
<evidence type="ECO:0000259" key="1">
    <source>
        <dbReference type="SMART" id="SM00507"/>
    </source>
</evidence>
<proteinExistence type="predicted"/>
<dbReference type="InterPro" id="IPR002711">
    <property type="entry name" value="HNH"/>
</dbReference>
<dbReference type="Proteomes" id="UP000271374">
    <property type="component" value="Unassembled WGS sequence"/>
</dbReference>
<protein>
    <submittedName>
        <fullName evidence="2">HNH endonuclease</fullName>
    </submittedName>
</protein>
<dbReference type="InterPro" id="IPR003615">
    <property type="entry name" value="HNH_nuc"/>
</dbReference>
<dbReference type="RefSeq" id="WP_126409022.1">
    <property type="nucleotide sequence ID" value="NZ_RXNT01000009.1"/>
</dbReference>
<evidence type="ECO:0000313" key="2">
    <source>
        <dbReference type="EMBL" id="RTR31133.1"/>
    </source>
</evidence>
<dbReference type="CDD" id="cd00085">
    <property type="entry name" value="HNHc"/>
    <property type="match status" value="1"/>
</dbReference>
<evidence type="ECO:0000313" key="3">
    <source>
        <dbReference type="Proteomes" id="UP000271374"/>
    </source>
</evidence>
<name>A0A431W6T6_9BACI</name>
<dbReference type="Pfam" id="PF01844">
    <property type="entry name" value="HNH"/>
    <property type="match status" value="1"/>
</dbReference>
<sequence>MQKIKFSERLEGHSDATKAFRRMKQQIFSGMLQKLGFEITETNDLFLGVYDTKTKTFLNTTPEKFISDFLMISLLMISLLKGHFMGNKGYQLEILPSYSLEPNLLSTTIGPSGDSLPEKIKNRRGNRSIPLSLRFKVLERDRCCKLCGRTPNDGVKIHVDHVIPFSLGGATILENLQALCEECNIGKSNKSSKKY</sequence>
<organism evidence="2 3">
    <name type="scientific">Bacillus yapensis</name>
    <dbReference type="NCBI Taxonomy" id="2492960"/>
    <lineage>
        <taxon>Bacteria</taxon>
        <taxon>Bacillati</taxon>
        <taxon>Bacillota</taxon>
        <taxon>Bacilli</taxon>
        <taxon>Bacillales</taxon>
        <taxon>Bacillaceae</taxon>
        <taxon>Bacillus</taxon>
    </lineage>
</organism>
<dbReference type="OrthoDB" id="489287at2"/>
<dbReference type="GO" id="GO:0003676">
    <property type="term" value="F:nucleic acid binding"/>
    <property type="evidence" value="ECO:0007669"/>
    <property type="project" value="InterPro"/>
</dbReference>
<dbReference type="AlphaFoldDB" id="A0A431W6T6"/>